<evidence type="ECO:0000256" key="2">
    <source>
        <dbReference type="ARBA" id="ARBA00023163"/>
    </source>
</evidence>
<evidence type="ECO:0000259" key="4">
    <source>
        <dbReference type="PROSITE" id="PS01124"/>
    </source>
</evidence>
<sequence length="347" mass="37921">MFLRVSCPILQTGLSAAALAGLLRQDENLPIPLSRQAFCMPSIDAQCAELTERLARFTEQAGEEGPCETQIEGFSCHRRTAGAATSFGAQWPCFGMVLQGRKSLTVGNEVYHYGVGDYLLMSVDLPVVSRILEASPERPHLGLGMAIPADRLQALLRRLPPATLTPAQGAPRGVAVHKACPALLEATLRLMRLLDTPRDIPALAPLLQEEILYRLLVGPAGGRLLHMALAETPGNKVARAAAWLREHHAETLSVEALAARVGMSVSSLHHQFKAVTNLSPLQYQKQLRLHEARRLMLLEQVTAANAGHRVGYQSPSQFSREYSRLYGRSPQRDVDALREDVPSPVEA</sequence>
<evidence type="ECO:0000313" key="6">
    <source>
        <dbReference type="Proteomes" id="UP001500279"/>
    </source>
</evidence>
<evidence type="ECO:0000256" key="3">
    <source>
        <dbReference type="SAM" id="SignalP"/>
    </source>
</evidence>
<protein>
    <submittedName>
        <fullName evidence="5">AraC family transcriptional regulator</fullName>
    </submittedName>
</protein>
<feature type="chain" id="PRO_5047282191" evidence="3">
    <location>
        <begin position="21"/>
        <end position="347"/>
    </location>
</feature>
<keyword evidence="1" id="KW-0805">Transcription regulation</keyword>
<dbReference type="Gene3D" id="1.10.10.60">
    <property type="entry name" value="Homeodomain-like"/>
    <property type="match status" value="2"/>
</dbReference>
<dbReference type="InterPro" id="IPR009057">
    <property type="entry name" value="Homeodomain-like_sf"/>
</dbReference>
<dbReference type="InterPro" id="IPR009594">
    <property type="entry name" value="Tscrpt_reg_HTH_AraC_N"/>
</dbReference>
<dbReference type="SMART" id="SM00342">
    <property type="entry name" value="HTH_ARAC"/>
    <property type="match status" value="1"/>
</dbReference>
<accession>A0ABN1K7J7</accession>
<dbReference type="EMBL" id="BAAAEW010000023">
    <property type="protein sequence ID" value="GAA0756561.1"/>
    <property type="molecule type" value="Genomic_DNA"/>
</dbReference>
<keyword evidence="2" id="KW-0804">Transcription</keyword>
<dbReference type="PROSITE" id="PS01124">
    <property type="entry name" value="HTH_ARAC_FAMILY_2"/>
    <property type="match status" value="1"/>
</dbReference>
<dbReference type="PANTHER" id="PTHR43436">
    <property type="entry name" value="ARAC-FAMILY TRANSCRIPTIONAL REGULATOR"/>
    <property type="match status" value="1"/>
</dbReference>
<proteinExistence type="predicted"/>
<comment type="caution">
    <text evidence="5">The sequence shown here is derived from an EMBL/GenBank/DDBJ whole genome shotgun (WGS) entry which is preliminary data.</text>
</comment>
<organism evidence="5 6">
    <name type="scientific">Ideonella azotifigens</name>
    <dbReference type="NCBI Taxonomy" id="513160"/>
    <lineage>
        <taxon>Bacteria</taxon>
        <taxon>Pseudomonadati</taxon>
        <taxon>Pseudomonadota</taxon>
        <taxon>Betaproteobacteria</taxon>
        <taxon>Burkholderiales</taxon>
        <taxon>Sphaerotilaceae</taxon>
        <taxon>Ideonella</taxon>
    </lineage>
</organism>
<feature type="signal peptide" evidence="3">
    <location>
        <begin position="1"/>
        <end position="20"/>
    </location>
</feature>
<dbReference type="InterPro" id="IPR018060">
    <property type="entry name" value="HTH_AraC"/>
</dbReference>
<dbReference type="Pfam" id="PF06719">
    <property type="entry name" value="AraC_N"/>
    <property type="match status" value="1"/>
</dbReference>
<name>A0ABN1K7J7_9BURK</name>
<reference evidence="5 6" key="1">
    <citation type="journal article" date="2019" name="Int. J. Syst. Evol. Microbiol.">
        <title>The Global Catalogue of Microorganisms (GCM) 10K type strain sequencing project: providing services to taxonomists for standard genome sequencing and annotation.</title>
        <authorList>
            <consortium name="The Broad Institute Genomics Platform"/>
            <consortium name="The Broad Institute Genome Sequencing Center for Infectious Disease"/>
            <person name="Wu L."/>
            <person name="Ma J."/>
        </authorList>
    </citation>
    <scope>NUCLEOTIDE SEQUENCE [LARGE SCALE GENOMIC DNA]</scope>
    <source>
        <strain evidence="5 6">JCM 15503</strain>
    </source>
</reference>
<dbReference type="SUPFAM" id="SSF46689">
    <property type="entry name" value="Homeodomain-like"/>
    <property type="match status" value="2"/>
</dbReference>
<gene>
    <name evidence="5" type="ORF">GCM10009107_35170</name>
</gene>
<dbReference type="PANTHER" id="PTHR43436:SF1">
    <property type="entry name" value="TRANSCRIPTIONAL REGULATORY PROTEIN"/>
    <property type="match status" value="1"/>
</dbReference>
<dbReference type="Pfam" id="PF12833">
    <property type="entry name" value="HTH_18"/>
    <property type="match status" value="1"/>
</dbReference>
<keyword evidence="6" id="KW-1185">Reference proteome</keyword>
<keyword evidence="3" id="KW-0732">Signal</keyword>
<evidence type="ECO:0000313" key="5">
    <source>
        <dbReference type="EMBL" id="GAA0756561.1"/>
    </source>
</evidence>
<dbReference type="Proteomes" id="UP001500279">
    <property type="component" value="Unassembled WGS sequence"/>
</dbReference>
<evidence type="ECO:0000256" key="1">
    <source>
        <dbReference type="ARBA" id="ARBA00023015"/>
    </source>
</evidence>
<feature type="domain" description="HTH araC/xylS-type" evidence="4">
    <location>
        <begin position="238"/>
        <end position="336"/>
    </location>
</feature>